<keyword evidence="5 10" id="KW-0547">Nucleotide-binding</keyword>
<evidence type="ECO:0000256" key="11">
    <source>
        <dbReference type="PIRSR" id="PIRSR016496-1"/>
    </source>
</evidence>
<keyword evidence="8" id="KW-0414">Isoprene biosynthesis</keyword>
<keyword evidence="4 10" id="KW-0808">Transferase</keyword>
<dbReference type="InterPro" id="IPR001048">
    <property type="entry name" value="Asp/Glu/Uridylate_kinase"/>
</dbReference>
<evidence type="ECO:0000256" key="8">
    <source>
        <dbReference type="ARBA" id="ARBA00023229"/>
    </source>
</evidence>
<evidence type="ECO:0000256" key="10">
    <source>
        <dbReference type="PIRNR" id="PIRNR016496"/>
    </source>
</evidence>
<feature type="site" description="Transition state stabilizer" evidence="12">
    <location>
        <position position="14"/>
    </location>
</feature>
<dbReference type="InterPro" id="IPR001057">
    <property type="entry name" value="Glu/AcGlu_kinase"/>
</dbReference>
<dbReference type="PRINTS" id="PR00474">
    <property type="entry name" value="GLU5KINASE"/>
</dbReference>
<evidence type="ECO:0000259" key="13">
    <source>
        <dbReference type="Pfam" id="PF00696"/>
    </source>
</evidence>
<accession>A0A162FK77</accession>
<dbReference type="Proteomes" id="UP000077245">
    <property type="component" value="Unassembled WGS sequence"/>
</dbReference>
<feature type="binding site" evidence="11">
    <location>
        <begin position="5"/>
        <end position="9"/>
    </location>
    <ligand>
        <name>ATP</name>
        <dbReference type="ChEBI" id="CHEBI:30616"/>
    </ligand>
</feature>
<dbReference type="GO" id="GO:0005829">
    <property type="term" value="C:cytosol"/>
    <property type="evidence" value="ECO:0007669"/>
    <property type="project" value="TreeGrafter"/>
</dbReference>
<feature type="binding site" evidence="11">
    <location>
        <position position="223"/>
    </location>
    <ligand>
        <name>ATP</name>
        <dbReference type="ChEBI" id="CHEBI:30616"/>
    </ligand>
</feature>
<evidence type="ECO:0000256" key="6">
    <source>
        <dbReference type="ARBA" id="ARBA00022777"/>
    </source>
</evidence>
<comment type="similarity">
    <text evidence="1 10">Belongs to the isopentenyl phosphate kinase family.</text>
</comment>
<dbReference type="PANTHER" id="PTHR43654">
    <property type="entry name" value="GLUTAMATE 5-KINASE"/>
    <property type="match status" value="1"/>
</dbReference>
<dbReference type="GO" id="GO:0102043">
    <property type="term" value="F:isopentenyl phosphate kinase activity"/>
    <property type="evidence" value="ECO:0007669"/>
    <property type="project" value="UniProtKB-EC"/>
</dbReference>
<reference evidence="14 15" key="1">
    <citation type="submission" date="2016-04" db="EMBL/GenBank/DDBJ databases">
        <title>Genome sequence of Methanobrevibacter curvatus DSM 11111.</title>
        <authorList>
            <person name="Poehlein A."/>
            <person name="Seedorf H."/>
            <person name="Daniel R."/>
        </authorList>
    </citation>
    <scope>NUCLEOTIDE SEQUENCE [LARGE SCALE GENOMIC DNA]</scope>
    <source>
        <strain evidence="14 15">DSM 11111</strain>
    </source>
</reference>
<dbReference type="InterPro" id="IPR024192">
    <property type="entry name" value="Fosfomycin_R_FomA-type"/>
</dbReference>
<proteinExistence type="inferred from homology"/>
<dbReference type="EC" id="2.7.4.26" evidence="2 10"/>
<dbReference type="InterPro" id="IPR036393">
    <property type="entry name" value="AceGlu_kinase-like_sf"/>
</dbReference>
<keyword evidence="15" id="KW-1185">Reference proteome</keyword>
<evidence type="ECO:0000256" key="2">
    <source>
        <dbReference type="ARBA" id="ARBA00012908"/>
    </source>
</evidence>
<dbReference type="OrthoDB" id="15328at2157"/>
<feature type="binding site" evidence="11">
    <location>
        <position position="157"/>
    </location>
    <ligand>
        <name>substrate</name>
    </ligand>
</feature>
<dbReference type="PANTHER" id="PTHR43654:SF1">
    <property type="entry name" value="ISOPENTENYL PHOSPHATE KINASE"/>
    <property type="match status" value="1"/>
</dbReference>
<sequence>MIILKLGGSVITDKNSLTAKLDFDNLNRIAVEISNYLKSYDSKLIIIHGAGSFGHPPAKKYKIGEKFNLSNYQKKRIGFSQTQLAVKTLNSQVLNVLIKNNIPAVSIQTSSILTTNNKRIDSFNIDLVNKYLDEGYVPVLYGDVAIDKSLKMAVVSGDQIITYLGKYLNPDKIILASDVDGVYNKNPKTNSDAKLFKCLSSLKDLEQFDSTTNIDVTGGMIGKIRELLELSKEGVDSFVINANTKNNIFNILNDDEVNGTLITNKCNK</sequence>
<comment type="caution">
    <text evidence="14">The sequence shown here is derived from an EMBL/GenBank/DDBJ whole genome shotgun (WGS) entry which is preliminary data.</text>
</comment>
<keyword evidence="6 10" id="KW-0418">Kinase</keyword>
<evidence type="ECO:0000256" key="1">
    <source>
        <dbReference type="ARBA" id="ARBA00010540"/>
    </source>
</evidence>
<comment type="function">
    <text evidence="10">Catalyzes the formation of isopentenyl diphosphate (IPP), the building block of all isoprenoids.</text>
</comment>
<dbReference type="AlphaFoldDB" id="A0A162FK77"/>
<dbReference type="RefSeq" id="WP_067092175.1">
    <property type="nucleotide sequence ID" value="NZ_LWMV01000191.1"/>
</dbReference>
<comment type="subunit">
    <text evidence="10">Homodimer.</text>
</comment>
<dbReference type="STRING" id="49547.MBCUR_15130"/>
<dbReference type="Pfam" id="PF00696">
    <property type="entry name" value="AA_kinase"/>
    <property type="match status" value="1"/>
</dbReference>
<dbReference type="Gene3D" id="3.40.1160.10">
    <property type="entry name" value="Acetylglutamate kinase-like"/>
    <property type="match status" value="1"/>
</dbReference>
<evidence type="ECO:0000256" key="5">
    <source>
        <dbReference type="ARBA" id="ARBA00022741"/>
    </source>
</evidence>
<evidence type="ECO:0000256" key="3">
    <source>
        <dbReference type="ARBA" id="ARBA00017267"/>
    </source>
</evidence>
<keyword evidence="7 10" id="KW-0067">ATP-binding</keyword>
<name>A0A162FK77_9EURY</name>
<evidence type="ECO:0000256" key="12">
    <source>
        <dbReference type="PIRSR" id="PIRSR016496-2"/>
    </source>
</evidence>
<dbReference type="NCBIfam" id="NF040647">
    <property type="entry name" value="IPPK_Arch"/>
    <property type="match status" value="1"/>
</dbReference>
<feature type="binding site" evidence="11">
    <location>
        <position position="50"/>
    </location>
    <ligand>
        <name>substrate</name>
    </ligand>
</feature>
<comment type="catalytic activity">
    <reaction evidence="9 10">
        <text>isopentenyl phosphate + ATP = isopentenyl diphosphate + ADP</text>
        <dbReference type="Rhea" id="RHEA:33963"/>
        <dbReference type="ChEBI" id="CHEBI:30616"/>
        <dbReference type="ChEBI" id="CHEBI:65078"/>
        <dbReference type="ChEBI" id="CHEBI:128769"/>
        <dbReference type="ChEBI" id="CHEBI:456216"/>
        <dbReference type="EC" id="2.7.4.26"/>
    </reaction>
</comment>
<evidence type="ECO:0000313" key="14">
    <source>
        <dbReference type="EMBL" id="KZX11240.1"/>
    </source>
</evidence>
<organism evidence="14 15">
    <name type="scientific">Methanobrevibacter curvatus</name>
    <dbReference type="NCBI Taxonomy" id="49547"/>
    <lineage>
        <taxon>Archaea</taxon>
        <taxon>Methanobacteriati</taxon>
        <taxon>Methanobacteriota</taxon>
        <taxon>Methanomada group</taxon>
        <taxon>Methanobacteria</taxon>
        <taxon>Methanobacteriales</taxon>
        <taxon>Methanobacteriaceae</taxon>
        <taxon>Methanobrevibacter</taxon>
    </lineage>
</organism>
<feature type="domain" description="Aspartate/glutamate/uridylate kinase" evidence="13">
    <location>
        <begin position="1"/>
        <end position="241"/>
    </location>
</feature>
<dbReference type="SUPFAM" id="SSF53633">
    <property type="entry name" value="Carbamate kinase-like"/>
    <property type="match status" value="1"/>
</dbReference>
<feature type="binding site" evidence="11">
    <location>
        <position position="51"/>
    </location>
    <ligand>
        <name>ATP</name>
        <dbReference type="ChEBI" id="CHEBI:30616"/>
    </ligand>
</feature>
<dbReference type="CDD" id="cd04241">
    <property type="entry name" value="AAK_FomA-like"/>
    <property type="match status" value="1"/>
</dbReference>
<dbReference type="GO" id="GO:0005524">
    <property type="term" value="F:ATP binding"/>
    <property type="evidence" value="ECO:0007669"/>
    <property type="project" value="UniProtKB-KW"/>
</dbReference>
<feature type="binding site" evidence="11">
    <location>
        <position position="55"/>
    </location>
    <ligand>
        <name>substrate</name>
    </ligand>
</feature>
<dbReference type="PATRIC" id="fig|49547.3.peg.1614"/>
<evidence type="ECO:0000313" key="15">
    <source>
        <dbReference type="Proteomes" id="UP000077245"/>
    </source>
</evidence>
<evidence type="ECO:0000256" key="7">
    <source>
        <dbReference type="ARBA" id="ARBA00022840"/>
    </source>
</evidence>
<dbReference type="GO" id="GO:0016301">
    <property type="term" value="F:kinase activity"/>
    <property type="evidence" value="ECO:0007669"/>
    <property type="project" value="UniProtKB-KW"/>
</dbReference>
<feature type="binding site" evidence="11">
    <location>
        <position position="219"/>
    </location>
    <ligand>
        <name>ATP</name>
        <dbReference type="ChEBI" id="CHEBI:30616"/>
    </ligand>
</feature>
<gene>
    <name evidence="14" type="primary">proB</name>
    <name evidence="14" type="ORF">MBCUR_15130</name>
</gene>
<dbReference type="GO" id="GO:0016114">
    <property type="term" value="P:terpenoid biosynthetic process"/>
    <property type="evidence" value="ECO:0007669"/>
    <property type="project" value="TreeGrafter"/>
</dbReference>
<feature type="binding site" evidence="11">
    <location>
        <begin position="183"/>
        <end position="188"/>
    </location>
    <ligand>
        <name>ATP</name>
        <dbReference type="ChEBI" id="CHEBI:30616"/>
    </ligand>
</feature>
<evidence type="ECO:0000256" key="9">
    <source>
        <dbReference type="ARBA" id="ARBA00049063"/>
    </source>
</evidence>
<protein>
    <recommendedName>
        <fullName evidence="3 10">Isopentenyl phosphate kinase</fullName>
        <shortName evidence="10">IPK</shortName>
        <ecNumber evidence="2 10">2.7.4.26</ecNumber>
    </recommendedName>
</protein>
<feature type="binding site" evidence="11">
    <location>
        <position position="178"/>
    </location>
    <ligand>
        <name>ATP</name>
        <dbReference type="ChEBI" id="CHEBI:30616"/>
    </ligand>
</feature>
<dbReference type="EMBL" id="LWMV01000191">
    <property type="protein sequence ID" value="KZX11240.1"/>
    <property type="molecule type" value="Genomic_DNA"/>
</dbReference>
<evidence type="ECO:0000256" key="4">
    <source>
        <dbReference type="ARBA" id="ARBA00022679"/>
    </source>
</evidence>
<dbReference type="PIRSF" id="PIRSF016496">
    <property type="entry name" value="Kin_FomA"/>
    <property type="match status" value="1"/>
</dbReference>